<feature type="modified residue" description="4-aspartylphosphate" evidence="10">
    <location>
        <position position="58"/>
    </location>
</feature>
<evidence type="ECO:0000259" key="11">
    <source>
        <dbReference type="PROSITE" id="PS50110"/>
    </source>
</evidence>
<evidence type="ECO:0000256" key="5">
    <source>
        <dbReference type="ARBA" id="ARBA00023015"/>
    </source>
</evidence>
<dbReference type="Gene3D" id="3.40.50.2300">
    <property type="match status" value="1"/>
</dbReference>
<name>A0A8J6UGI7_9BACT</name>
<keyword evidence="3 10" id="KW-0597">Phosphoprotein</keyword>
<proteinExistence type="predicted"/>
<keyword evidence="8 9" id="KW-0804">Transcription</keyword>
<keyword evidence="2 9" id="KW-0963">Cytoplasm</keyword>
<evidence type="ECO:0000256" key="9">
    <source>
        <dbReference type="PIRNR" id="PIRNR006171"/>
    </source>
</evidence>
<keyword evidence="6 9" id="KW-0238">DNA-binding</keyword>
<dbReference type="PANTHER" id="PTHR45526">
    <property type="entry name" value="TRANSCRIPTIONAL REGULATORY PROTEIN DPIA"/>
    <property type="match status" value="1"/>
</dbReference>
<keyword evidence="4 9" id="KW-0902">Two-component regulatory system</keyword>
<keyword evidence="13" id="KW-1185">Reference proteome</keyword>
<comment type="caution">
    <text evidence="12">The sequence shown here is derived from an EMBL/GenBank/DDBJ whole genome shotgun (WGS) entry which is preliminary data.</text>
</comment>
<dbReference type="PIRSF" id="PIRSF006171">
    <property type="entry name" value="RR_citrat_malat"/>
    <property type="match status" value="1"/>
</dbReference>
<evidence type="ECO:0000256" key="6">
    <source>
        <dbReference type="ARBA" id="ARBA00023125"/>
    </source>
</evidence>
<dbReference type="GO" id="GO:0000156">
    <property type="term" value="F:phosphorelay response regulator activity"/>
    <property type="evidence" value="ECO:0007669"/>
    <property type="project" value="TreeGrafter"/>
</dbReference>
<accession>A0A8J6UGI7</accession>
<dbReference type="InterPro" id="IPR048714">
    <property type="entry name" value="DpiA-like_HTH"/>
</dbReference>
<evidence type="ECO:0000256" key="8">
    <source>
        <dbReference type="ARBA" id="ARBA00023163"/>
    </source>
</evidence>
<evidence type="ECO:0000256" key="1">
    <source>
        <dbReference type="ARBA" id="ARBA00004496"/>
    </source>
</evidence>
<comment type="subcellular location">
    <subcellularLocation>
        <location evidence="1 9">Cytoplasm</location>
    </subcellularLocation>
</comment>
<dbReference type="SUPFAM" id="SSF52172">
    <property type="entry name" value="CheY-like"/>
    <property type="match status" value="1"/>
</dbReference>
<dbReference type="PANTHER" id="PTHR45526:SF1">
    <property type="entry name" value="TRANSCRIPTIONAL REGULATORY PROTEIN DCUR-RELATED"/>
    <property type="match status" value="1"/>
</dbReference>
<sequence length="232" mass="26046">MTAEKIRVLVVEDDLRIADLHQRFVAKLEGFEVVGIAVRIDDALEMIEVLQPDLVLLDLFFPEGNGMDLLRHIRAGDQPCDVILITAAREMATLQNALRGGVFDYIVKPVFFPRFQESLRNFRTLHLASHSGSSLEQKDIDRFLHAQIPVTADAGSMPVPKGIDPLTLNKVRQAFADPRVVDLSAEDVGKTIGASRSTARRYLEYLTTEGYLTADLLYGVVGRPERRYVRNR</sequence>
<feature type="domain" description="Response regulatory" evidence="11">
    <location>
        <begin position="7"/>
        <end position="123"/>
    </location>
</feature>
<evidence type="ECO:0000313" key="12">
    <source>
        <dbReference type="EMBL" id="MBD1399823.1"/>
    </source>
</evidence>
<reference evidence="12" key="1">
    <citation type="submission" date="2020-09" db="EMBL/GenBank/DDBJ databases">
        <title>Pelobacter alkaliphilus sp. nov., a novel anaerobic arsenate-reducing bacterium from terrestrial mud volcano.</title>
        <authorList>
            <person name="Khomyakova M.A."/>
            <person name="Merkel A.Y."/>
            <person name="Slobodkin A.I."/>
        </authorList>
    </citation>
    <scope>NUCLEOTIDE SEQUENCE</scope>
    <source>
        <strain evidence="12">M08fum</strain>
    </source>
</reference>
<organism evidence="12 13">
    <name type="scientific">Pelovirga terrestris</name>
    <dbReference type="NCBI Taxonomy" id="2771352"/>
    <lineage>
        <taxon>Bacteria</taxon>
        <taxon>Pseudomonadati</taxon>
        <taxon>Thermodesulfobacteriota</taxon>
        <taxon>Desulfuromonadia</taxon>
        <taxon>Geobacterales</taxon>
        <taxon>Geobacteraceae</taxon>
        <taxon>Pelovirga</taxon>
    </lineage>
</organism>
<dbReference type="SMART" id="SM00448">
    <property type="entry name" value="REC"/>
    <property type="match status" value="1"/>
</dbReference>
<dbReference type="EMBL" id="JACWUN010000003">
    <property type="protein sequence ID" value="MBD1399823.1"/>
    <property type="molecule type" value="Genomic_DNA"/>
</dbReference>
<evidence type="ECO:0000256" key="7">
    <source>
        <dbReference type="ARBA" id="ARBA00023159"/>
    </source>
</evidence>
<dbReference type="Pfam" id="PF00072">
    <property type="entry name" value="Response_reg"/>
    <property type="match status" value="1"/>
</dbReference>
<keyword evidence="7 9" id="KW-0010">Activator</keyword>
<protein>
    <recommendedName>
        <fullName evidence="9">Transcriptional regulatory protein</fullName>
    </recommendedName>
</protein>
<keyword evidence="5 9" id="KW-0805">Transcription regulation</keyword>
<dbReference type="InterPro" id="IPR001789">
    <property type="entry name" value="Sig_transdc_resp-reg_receiver"/>
</dbReference>
<dbReference type="InterPro" id="IPR024187">
    <property type="entry name" value="Sig_transdc_resp-reg_cit/mal"/>
</dbReference>
<evidence type="ECO:0000256" key="2">
    <source>
        <dbReference type="ARBA" id="ARBA00022490"/>
    </source>
</evidence>
<evidence type="ECO:0000256" key="4">
    <source>
        <dbReference type="ARBA" id="ARBA00023012"/>
    </source>
</evidence>
<dbReference type="Pfam" id="PF20714">
    <property type="entry name" value="HTH_64"/>
    <property type="match status" value="1"/>
</dbReference>
<dbReference type="InterPro" id="IPR011006">
    <property type="entry name" value="CheY-like_superfamily"/>
</dbReference>
<dbReference type="GO" id="GO:0003700">
    <property type="term" value="F:DNA-binding transcription factor activity"/>
    <property type="evidence" value="ECO:0007669"/>
    <property type="project" value="InterPro"/>
</dbReference>
<evidence type="ECO:0000256" key="3">
    <source>
        <dbReference type="ARBA" id="ARBA00022553"/>
    </source>
</evidence>
<evidence type="ECO:0000256" key="10">
    <source>
        <dbReference type="PROSITE-ProRule" id="PRU00169"/>
    </source>
</evidence>
<dbReference type="GO" id="GO:0003677">
    <property type="term" value="F:DNA binding"/>
    <property type="evidence" value="ECO:0007669"/>
    <property type="project" value="UniProtKB-KW"/>
</dbReference>
<dbReference type="PROSITE" id="PS50110">
    <property type="entry name" value="RESPONSE_REGULATORY"/>
    <property type="match status" value="1"/>
</dbReference>
<gene>
    <name evidence="12" type="ORF">ICT70_03985</name>
</gene>
<dbReference type="InterPro" id="IPR051271">
    <property type="entry name" value="2C-system_Tx_regulators"/>
</dbReference>
<dbReference type="GO" id="GO:0005737">
    <property type="term" value="C:cytoplasm"/>
    <property type="evidence" value="ECO:0007669"/>
    <property type="project" value="UniProtKB-SubCell"/>
</dbReference>
<dbReference type="AlphaFoldDB" id="A0A8J6UGI7"/>
<dbReference type="Proteomes" id="UP000632828">
    <property type="component" value="Unassembled WGS sequence"/>
</dbReference>
<evidence type="ECO:0000313" key="13">
    <source>
        <dbReference type="Proteomes" id="UP000632828"/>
    </source>
</evidence>
<dbReference type="RefSeq" id="WP_191154090.1">
    <property type="nucleotide sequence ID" value="NZ_JACWUN010000003.1"/>
</dbReference>